<dbReference type="InterPro" id="IPR016032">
    <property type="entry name" value="Sig_transdc_resp-reg_C-effctor"/>
</dbReference>
<keyword evidence="2 5" id="KW-0238">DNA-binding</keyword>
<dbReference type="RefSeq" id="WP_217638826.1">
    <property type="nucleotide sequence ID" value="NZ_FNZQ01000008.1"/>
</dbReference>
<dbReference type="InterPro" id="IPR036388">
    <property type="entry name" value="WH-like_DNA-bd_sf"/>
</dbReference>
<evidence type="ECO:0000313" key="5">
    <source>
        <dbReference type="EMBL" id="SEL69695.1"/>
    </source>
</evidence>
<evidence type="ECO:0000256" key="3">
    <source>
        <dbReference type="ARBA" id="ARBA00023163"/>
    </source>
</evidence>
<dbReference type="SUPFAM" id="SSF75516">
    <property type="entry name" value="Pheromone-binding domain of LuxR-like quorum-sensing transcription factors"/>
    <property type="match status" value="1"/>
</dbReference>
<feature type="domain" description="HTH luxR-type" evidence="4">
    <location>
        <begin position="168"/>
        <end position="233"/>
    </location>
</feature>
<evidence type="ECO:0000313" key="6">
    <source>
        <dbReference type="Proteomes" id="UP000199283"/>
    </source>
</evidence>
<evidence type="ECO:0000259" key="4">
    <source>
        <dbReference type="PROSITE" id="PS50043"/>
    </source>
</evidence>
<proteinExistence type="predicted"/>
<dbReference type="Pfam" id="PF00196">
    <property type="entry name" value="GerE"/>
    <property type="match status" value="1"/>
</dbReference>
<accession>A0A1H7SAY0</accession>
<dbReference type="Proteomes" id="UP000199283">
    <property type="component" value="Unassembled WGS sequence"/>
</dbReference>
<dbReference type="STRING" id="188906.SAMN04488526_3281"/>
<dbReference type="InterPro" id="IPR000792">
    <property type="entry name" value="Tscrpt_reg_LuxR_C"/>
</dbReference>
<dbReference type="PANTHER" id="PTHR44688">
    <property type="entry name" value="DNA-BINDING TRANSCRIPTIONAL ACTIVATOR DEVR_DOSR"/>
    <property type="match status" value="1"/>
</dbReference>
<evidence type="ECO:0000256" key="1">
    <source>
        <dbReference type="ARBA" id="ARBA00023015"/>
    </source>
</evidence>
<organism evidence="5 6">
    <name type="scientific">Jannaschia helgolandensis</name>
    <dbReference type="NCBI Taxonomy" id="188906"/>
    <lineage>
        <taxon>Bacteria</taxon>
        <taxon>Pseudomonadati</taxon>
        <taxon>Pseudomonadota</taxon>
        <taxon>Alphaproteobacteria</taxon>
        <taxon>Rhodobacterales</taxon>
        <taxon>Roseobacteraceae</taxon>
        <taxon>Jannaschia</taxon>
    </lineage>
</organism>
<gene>
    <name evidence="5" type="ORF">SAMN04488526_3281</name>
</gene>
<dbReference type="PRINTS" id="PR00038">
    <property type="entry name" value="HTHLUXR"/>
</dbReference>
<dbReference type="AlphaFoldDB" id="A0A1H7SAY0"/>
<evidence type="ECO:0000256" key="2">
    <source>
        <dbReference type="ARBA" id="ARBA00023125"/>
    </source>
</evidence>
<dbReference type="SUPFAM" id="SSF46894">
    <property type="entry name" value="C-terminal effector domain of the bipartite response regulators"/>
    <property type="match status" value="1"/>
</dbReference>
<dbReference type="GO" id="GO:0006355">
    <property type="term" value="P:regulation of DNA-templated transcription"/>
    <property type="evidence" value="ECO:0007669"/>
    <property type="project" value="InterPro"/>
</dbReference>
<keyword evidence="6" id="KW-1185">Reference proteome</keyword>
<dbReference type="Gene3D" id="3.30.450.80">
    <property type="entry name" value="Transcription factor LuxR-like, autoinducer-binding domain"/>
    <property type="match status" value="1"/>
</dbReference>
<dbReference type="SMART" id="SM00421">
    <property type="entry name" value="HTH_LUXR"/>
    <property type="match status" value="1"/>
</dbReference>
<dbReference type="CDD" id="cd06170">
    <property type="entry name" value="LuxR_C_like"/>
    <property type="match status" value="1"/>
</dbReference>
<dbReference type="PROSITE" id="PS50043">
    <property type="entry name" value="HTH_LUXR_2"/>
    <property type="match status" value="1"/>
</dbReference>
<dbReference type="GO" id="GO:0003677">
    <property type="term" value="F:DNA binding"/>
    <property type="evidence" value="ECO:0007669"/>
    <property type="project" value="UniProtKB-KW"/>
</dbReference>
<name>A0A1H7SAY0_9RHOB</name>
<dbReference type="EMBL" id="FNZQ01000008">
    <property type="protein sequence ID" value="SEL69695.1"/>
    <property type="molecule type" value="Genomic_DNA"/>
</dbReference>
<dbReference type="Gene3D" id="1.10.10.10">
    <property type="entry name" value="Winged helix-like DNA-binding domain superfamily/Winged helix DNA-binding domain"/>
    <property type="match status" value="1"/>
</dbReference>
<sequence>MLRQMADRLQGCIGADQVWDVAVSVLPDLDIDAAIFVDATNPNAVRVRSTADDHWTRTYQSSVQCGRDPFARVCLSRVEAVLTGVGHLAAHDYLTLPEQEEIAIGSAALGISTGVSITSIPGIDGAGAGWNLMTRLSAREFSELYADREAEWRAWSQLTFASLWFMSGVRKPSALSVRERDCLAHVADGLRVAEIAARLGIAEVTVEMHLRNARIRLDAKTRDQAVAKAVMNRMI</sequence>
<protein>
    <submittedName>
        <fullName evidence="5">DNA-binding transcriptional regulator, CsgD family</fullName>
    </submittedName>
</protein>
<dbReference type="InterPro" id="IPR036693">
    <property type="entry name" value="TF_LuxR_autoind-bd_dom_sf"/>
</dbReference>
<reference evidence="5 6" key="1">
    <citation type="submission" date="2016-10" db="EMBL/GenBank/DDBJ databases">
        <authorList>
            <person name="de Groot N.N."/>
        </authorList>
    </citation>
    <scope>NUCLEOTIDE SEQUENCE [LARGE SCALE GENOMIC DNA]</scope>
    <source>
        <strain evidence="5 6">DSM 14858</strain>
    </source>
</reference>
<keyword evidence="3" id="KW-0804">Transcription</keyword>
<dbReference type="PANTHER" id="PTHR44688:SF25">
    <property type="entry name" value="HTH LUXR-TYPE DOMAIN-CONTAINING PROTEIN"/>
    <property type="match status" value="1"/>
</dbReference>
<keyword evidence="1" id="KW-0805">Transcription regulation</keyword>
<dbReference type="PROSITE" id="PS00622">
    <property type="entry name" value="HTH_LUXR_1"/>
    <property type="match status" value="1"/>
</dbReference>